<proteinExistence type="predicted"/>
<accession>A0A9D3YYL2</accession>
<keyword evidence="2" id="KW-1185">Reference proteome</keyword>
<evidence type="ECO:0000313" key="2">
    <source>
        <dbReference type="Proteomes" id="UP000828390"/>
    </source>
</evidence>
<protein>
    <submittedName>
        <fullName evidence="1">Uncharacterized protein</fullName>
    </submittedName>
</protein>
<reference evidence="1" key="1">
    <citation type="journal article" date="2019" name="bioRxiv">
        <title>The Genome of the Zebra Mussel, Dreissena polymorpha: A Resource for Invasive Species Research.</title>
        <authorList>
            <person name="McCartney M.A."/>
            <person name="Auch B."/>
            <person name="Kono T."/>
            <person name="Mallez S."/>
            <person name="Zhang Y."/>
            <person name="Obille A."/>
            <person name="Becker A."/>
            <person name="Abrahante J.E."/>
            <person name="Garbe J."/>
            <person name="Badalamenti J.P."/>
            <person name="Herman A."/>
            <person name="Mangelson H."/>
            <person name="Liachko I."/>
            <person name="Sullivan S."/>
            <person name="Sone E.D."/>
            <person name="Koren S."/>
            <person name="Silverstein K.A.T."/>
            <person name="Beckman K.B."/>
            <person name="Gohl D.M."/>
        </authorList>
    </citation>
    <scope>NUCLEOTIDE SEQUENCE</scope>
    <source>
        <strain evidence="1">Duluth1</strain>
        <tissue evidence="1">Whole animal</tissue>
    </source>
</reference>
<name>A0A9D3YYL2_DREPO</name>
<sequence length="63" mass="7266">MTPPAFNRLRSFFVVIQQDSERLCQDVIKKVFNQRLLLEAIQGIGEEKSQFGLHSLLSLRCCL</sequence>
<dbReference type="AlphaFoldDB" id="A0A9D3YYL2"/>
<dbReference type="Proteomes" id="UP000828390">
    <property type="component" value="Unassembled WGS sequence"/>
</dbReference>
<gene>
    <name evidence="1" type="ORF">DPMN_069173</name>
</gene>
<dbReference type="EMBL" id="JAIWYP010000014">
    <property type="protein sequence ID" value="KAH3709710.1"/>
    <property type="molecule type" value="Genomic_DNA"/>
</dbReference>
<reference evidence="1" key="2">
    <citation type="submission" date="2020-11" db="EMBL/GenBank/DDBJ databases">
        <authorList>
            <person name="McCartney M.A."/>
            <person name="Auch B."/>
            <person name="Kono T."/>
            <person name="Mallez S."/>
            <person name="Becker A."/>
            <person name="Gohl D.M."/>
            <person name="Silverstein K.A.T."/>
            <person name="Koren S."/>
            <person name="Bechman K.B."/>
            <person name="Herman A."/>
            <person name="Abrahante J.E."/>
            <person name="Garbe J."/>
        </authorList>
    </citation>
    <scope>NUCLEOTIDE SEQUENCE</scope>
    <source>
        <strain evidence="1">Duluth1</strain>
        <tissue evidence="1">Whole animal</tissue>
    </source>
</reference>
<evidence type="ECO:0000313" key="1">
    <source>
        <dbReference type="EMBL" id="KAH3709710.1"/>
    </source>
</evidence>
<comment type="caution">
    <text evidence="1">The sequence shown here is derived from an EMBL/GenBank/DDBJ whole genome shotgun (WGS) entry which is preliminary data.</text>
</comment>
<organism evidence="1 2">
    <name type="scientific">Dreissena polymorpha</name>
    <name type="common">Zebra mussel</name>
    <name type="synonym">Mytilus polymorpha</name>
    <dbReference type="NCBI Taxonomy" id="45954"/>
    <lineage>
        <taxon>Eukaryota</taxon>
        <taxon>Metazoa</taxon>
        <taxon>Spiralia</taxon>
        <taxon>Lophotrochozoa</taxon>
        <taxon>Mollusca</taxon>
        <taxon>Bivalvia</taxon>
        <taxon>Autobranchia</taxon>
        <taxon>Heteroconchia</taxon>
        <taxon>Euheterodonta</taxon>
        <taxon>Imparidentia</taxon>
        <taxon>Neoheterodontei</taxon>
        <taxon>Myida</taxon>
        <taxon>Dreissenoidea</taxon>
        <taxon>Dreissenidae</taxon>
        <taxon>Dreissena</taxon>
    </lineage>
</organism>